<keyword evidence="9" id="KW-0325">Glycoprotein</keyword>
<evidence type="ECO:0000259" key="12">
    <source>
        <dbReference type="Pfam" id="PF01094"/>
    </source>
</evidence>
<dbReference type="GO" id="GO:0004930">
    <property type="term" value="F:G protein-coupled receptor activity"/>
    <property type="evidence" value="ECO:0007669"/>
    <property type="project" value="UniProtKB-KW"/>
</dbReference>
<evidence type="ECO:0000313" key="15">
    <source>
        <dbReference type="Proteomes" id="UP001178461"/>
    </source>
</evidence>
<dbReference type="PANTHER" id="PTHR24061">
    <property type="entry name" value="CALCIUM-SENSING RECEPTOR-RELATED"/>
    <property type="match status" value="1"/>
</dbReference>
<dbReference type="InterPro" id="IPR028082">
    <property type="entry name" value="Peripla_BP_I"/>
</dbReference>
<accession>A0AA35JQM9</accession>
<keyword evidence="8 14" id="KW-0675">Receptor</keyword>
<feature type="domain" description="GPCR family 3 nine cysteines" evidence="13">
    <location>
        <begin position="369"/>
        <end position="406"/>
    </location>
</feature>
<dbReference type="InterPro" id="IPR011500">
    <property type="entry name" value="GPCR_3_9-Cys_dom"/>
</dbReference>
<dbReference type="Pfam" id="PF07562">
    <property type="entry name" value="NCD3G"/>
    <property type="match status" value="1"/>
</dbReference>
<dbReference type="InterPro" id="IPR001828">
    <property type="entry name" value="ANF_lig-bd_rcpt"/>
</dbReference>
<dbReference type="Gene3D" id="2.10.50.30">
    <property type="entry name" value="GPCR, family 3, nine cysteines domain"/>
    <property type="match status" value="1"/>
</dbReference>
<evidence type="ECO:0000256" key="3">
    <source>
        <dbReference type="ARBA" id="ARBA00022692"/>
    </source>
</evidence>
<evidence type="ECO:0000256" key="5">
    <source>
        <dbReference type="ARBA" id="ARBA00022989"/>
    </source>
</evidence>
<evidence type="ECO:0000256" key="10">
    <source>
        <dbReference type="ARBA" id="ARBA00023224"/>
    </source>
</evidence>
<dbReference type="InterPro" id="IPR038550">
    <property type="entry name" value="GPCR_3_9-Cys_sf"/>
</dbReference>
<comment type="subcellular location">
    <subcellularLocation>
        <location evidence="1">Cell membrane</location>
        <topology evidence="1">Multi-pass membrane protein</topology>
    </subcellularLocation>
</comment>
<protein>
    <submittedName>
        <fullName evidence="14">Extracellular calcium-sensing receptor-like</fullName>
    </submittedName>
</protein>
<evidence type="ECO:0000313" key="14">
    <source>
        <dbReference type="EMBL" id="CAI5762973.1"/>
    </source>
</evidence>
<sequence>MTSPESEPIAQVLSLYRVPQISHGSQDPKFSDHFHFPSFLRTVPSSGHQPSMLCQLLQHFNWTWVGVVSFGSDAAQMETVLKKELGQTGGCLALSKTIHDPYSQLEMSAAARDIGNSLASVFVCHCYNIHFQLLAGALQAQNVTGKTWILTTSLAVIPEMFTKEALQLLNGSLDLRIHSDKISGFDHFLTTLSPAAYPNSHLVKVLWQNLFDCVWPGLEKTDGKNTPRLCTGVEQVGASHLLLFDLENWAATYQAYLAARAFITAYHNMISCICDKGPFTHGRCATTKDFQPWQVHHYLKNINFTTASDEIFFKNGEIPATFDIMNLQILPNGSYRAVKVGVLHSRPQLRKELLIHDNAIRWAGGLAQVPRSICSESCLPGYRKLPLQGKPHCCYSCLQCPQGQFASGTGLGSQKEPLVKSTAPRSTDGQLISASEAPVSPAQPSVYLPTLDAMYDISCRGK</sequence>
<evidence type="ECO:0000256" key="7">
    <source>
        <dbReference type="ARBA" id="ARBA00023136"/>
    </source>
</evidence>
<evidence type="ECO:0000259" key="13">
    <source>
        <dbReference type="Pfam" id="PF07562"/>
    </source>
</evidence>
<feature type="compositionally biased region" description="Polar residues" evidence="11">
    <location>
        <begin position="423"/>
        <end position="433"/>
    </location>
</feature>
<dbReference type="AlphaFoldDB" id="A0AA35JQM9"/>
<keyword evidence="15" id="KW-1185">Reference proteome</keyword>
<name>A0AA35JQM9_9SAUR</name>
<dbReference type="InterPro" id="IPR000068">
    <property type="entry name" value="GPCR_3_Ca_sens_rcpt-rel"/>
</dbReference>
<keyword evidence="10" id="KW-0807">Transducer</keyword>
<feature type="domain" description="Receptor ligand binding region" evidence="12">
    <location>
        <begin position="2"/>
        <end position="328"/>
    </location>
</feature>
<dbReference type="PRINTS" id="PR01535">
    <property type="entry name" value="VOMERONASL2R"/>
</dbReference>
<dbReference type="PRINTS" id="PR00248">
    <property type="entry name" value="GPCRMGR"/>
</dbReference>
<evidence type="ECO:0000256" key="2">
    <source>
        <dbReference type="ARBA" id="ARBA00022475"/>
    </source>
</evidence>
<dbReference type="Gene3D" id="3.40.50.2300">
    <property type="match status" value="2"/>
</dbReference>
<dbReference type="EMBL" id="OX395126">
    <property type="protein sequence ID" value="CAI5762973.1"/>
    <property type="molecule type" value="Genomic_DNA"/>
</dbReference>
<reference evidence="14" key="1">
    <citation type="submission" date="2022-12" db="EMBL/GenBank/DDBJ databases">
        <authorList>
            <person name="Alioto T."/>
            <person name="Alioto T."/>
            <person name="Gomez Garrido J."/>
        </authorList>
    </citation>
    <scope>NUCLEOTIDE SEQUENCE</scope>
</reference>
<evidence type="ECO:0000256" key="1">
    <source>
        <dbReference type="ARBA" id="ARBA00004651"/>
    </source>
</evidence>
<evidence type="ECO:0000256" key="6">
    <source>
        <dbReference type="ARBA" id="ARBA00023040"/>
    </source>
</evidence>
<proteinExistence type="predicted"/>
<evidence type="ECO:0000256" key="8">
    <source>
        <dbReference type="ARBA" id="ARBA00023170"/>
    </source>
</evidence>
<dbReference type="PANTHER" id="PTHR24061:SF0">
    <property type="entry name" value="C-FAMILY ODORANT RECEPTOR OLFCT1"/>
    <property type="match status" value="1"/>
</dbReference>
<evidence type="ECO:0000256" key="9">
    <source>
        <dbReference type="ARBA" id="ARBA00023180"/>
    </source>
</evidence>
<dbReference type="SUPFAM" id="SSF53822">
    <property type="entry name" value="Periplasmic binding protein-like I"/>
    <property type="match status" value="1"/>
</dbReference>
<keyword evidence="3" id="KW-0812">Transmembrane</keyword>
<keyword evidence="6" id="KW-0297">G-protein coupled receptor</keyword>
<dbReference type="GO" id="GO:0005886">
    <property type="term" value="C:plasma membrane"/>
    <property type="evidence" value="ECO:0007669"/>
    <property type="project" value="UniProtKB-SubCell"/>
</dbReference>
<keyword evidence="4" id="KW-0732">Signal</keyword>
<keyword evidence="5" id="KW-1133">Transmembrane helix</keyword>
<keyword evidence="7" id="KW-0472">Membrane</keyword>
<dbReference type="InterPro" id="IPR000337">
    <property type="entry name" value="GPCR_3"/>
</dbReference>
<dbReference type="Proteomes" id="UP001178461">
    <property type="component" value="Chromosome 1"/>
</dbReference>
<keyword evidence="2" id="KW-1003">Cell membrane</keyword>
<dbReference type="InterPro" id="IPR004073">
    <property type="entry name" value="GPCR_3_vmron_rcpt_2"/>
</dbReference>
<evidence type="ECO:0000256" key="11">
    <source>
        <dbReference type="SAM" id="MobiDB-lite"/>
    </source>
</evidence>
<organism evidence="14 15">
    <name type="scientific">Podarcis lilfordi</name>
    <name type="common">Lilford's wall lizard</name>
    <dbReference type="NCBI Taxonomy" id="74358"/>
    <lineage>
        <taxon>Eukaryota</taxon>
        <taxon>Metazoa</taxon>
        <taxon>Chordata</taxon>
        <taxon>Craniata</taxon>
        <taxon>Vertebrata</taxon>
        <taxon>Euteleostomi</taxon>
        <taxon>Lepidosauria</taxon>
        <taxon>Squamata</taxon>
        <taxon>Bifurcata</taxon>
        <taxon>Unidentata</taxon>
        <taxon>Episquamata</taxon>
        <taxon>Laterata</taxon>
        <taxon>Lacertibaenia</taxon>
        <taxon>Lacertidae</taxon>
        <taxon>Podarcis</taxon>
    </lineage>
</organism>
<feature type="region of interest" description="Disordered" evidence="11">
    <location>
        <begin position="414"/>
        <end position="437"/>
    </location>
</feature>
<dbReference type="Pfam" id="PF01094">
    <property type="entry name" value="ANF_receptor"/>
    <property type="match status" value="1"/>
</dbReference>
<gene>
    <name evidence="14" type="ORF">PODLI_1B002410</name>
</gene>
<evidence type="ECO:0000256" key="4">
    <source>
        <dbReference type="ARBA" id="ARBA00022729"/>
    </source>
</evidence>